<gene>
    <name evidence="2" type="ORF">PGLA2088_LOCUS26564</name>
</gene>
<sequence>LPGMTSGFADKDPAPNCPWLLAPASGWPKAERLCSVWRPPSAGAVGLRRAAPPAALDEPSDEVTVPSVSCGSESQGNPEDAALEQAVPAMPAAWQEAGNKAWYEAPTLAPPRPGTSGGGGGQRTRGSWRLQGYGLKAHCLAEGERAKEVVNFENELNVLVQQKLQARGLERLPSRSSPKASHQKGMSSSLSRSASDPGLALDVSGGLSPLRKGSLPK</sequence>
<dbReference type="Proteomes" id="UP000626109">
    <property type="component" value="Unassembled WGS sequence"/>
</dbReference>
<reference evidence="2" key="1">
    <citation type="submission" date="2021-02" db="EMBL/GenBank/DDBJ databases">
        <authorList>
            <person name="Dougan E. K."/>
            <person name="Rhodes N."/>
            <person name="Thang M."/>
            <person name="Chan C."/>
        </authorList>
    </citation>
    <scope>NUCLEOTIDE SEQUENCE</scope>
</reference>
<evidence type="ECO:0000313" key="3">
    <source>
        <dbReference type="Proteomes" id="UP000626109"/>
    </source>
</evidence>
<accession>A0A813JYJ4</accession>
<feature type="compositionally biased region" description="Polar residues" evidence="1">
    <location>
        <begin position="174"/>
        <end position="194"/>
    </location>
</feature>
<evidence type="ECO:0000256" key="1">
    <source>
        <dbReference type="SAM" id="MobiDB-lite"/>
    </source>
</evidence>
<name>A0A813JYJ4_POLGL</name>
<comment type="caution">
    <text evidence="2">The sequence shown here is derived from an EMBL/GenBank/DDBJ whole genome shotgun (WGS) entry which is preliminary data.</text>
</comment>
<feature type="region of interest" description="Disordered" evidence="1">
    <location>
        <begin position="165"/>
        <end position="217"/>
    </location>
</feature>
<proteinExistence type="predicted"/>
<feature type="region of interest" description="Disordered" evidence="1">
    <location>
        <begin position="48"/>
        <end position="80"/>
    </location>
</feature>
<feature type="non-terminal residue" evidence="2">
    <location>
        <position position="217"/>
    </location>
</feature>
<feature type="non-terminal residue" evidence="2">
    <location>
        <position position="1"/>
    </location>
</feature>
<protein>
    <submittedName>
        <fullName evidence="2">Uncharacterized protein</fullName>
    </submittedName>
</protein>
<dbReference type="AlphaFoldDB" id="A0A813JYJ4"/>
<organism evidence="2 3">
    <name type="scientific">Polarella glacialis</name>
    <name type="common">Dinoflagellate</name>
    <dbReference type="NCBI Taxonomy" id="89957"/>
    <lineage>
        <taxon>Eukaryota</taxon>
        <taxon>Sar</taxon>
        <taxon>Alveolata</taxon>
        <taxon>Dinophyceae</taxon>
        <taxon>Suessiales</taxon>
        <taxon>Suessiaceae</taxon>
        <taxon>Polarella</taxon>
    </lineage>
</organism>
<dbReference type="EMBL" id="CAJNNW010027120">
    <property type="protein sequence ID" value="CAE8689689.1"/>
    <property type="molecule type" value="Genomic_DNA"/>
</dbReference>
<feature type="compositionally biased region" description="Polar residues" evidence="1">
    <location>
        <begin position="66"/>
        <end position="77"/>
    </location>
</feature>
<evidence type="ECO:0000313" key="2">
    <source>
        <dbReference type="EMBL" id="CAE8689689.1"/>
    </source>
</evidence>
<feature type="region of interest" description="Disordered" evidence="1">
    <location>
        <begin position="105"/>
        <end position="127"/>
    </location>
</feature>